<dbReference type="InterPro" id="IPR041371">
    <property type="entry name" value="GH92_N"/>
</dbReference>
<feature type="domain" description="CBM6" evidence="3">
    <location>
        <begin position="1112"/>
        <end position="1245"/>
    </location>
</feature>
<dbReference type="Pfam" id="PF07971">
    <property type="entry name" value="Glyco_hydro_92"/>
    <property type="match status" value="1"/>
</dbReference>
<sequence>MNKKINCLLKGALAFTVAFSTLAVTTSTSRSVSAVEQEESYTQYVDPFVCTDVDYGQLFPGSVVPNGLVKLSPDTYPHNTLDHAGYDYSKLQIQGFSHTRIEGVGGQGAGGDVLVTPTYVEYSQRPQAQTRAMNYTKEDESAKPGYYSVELTPKTGKDNDVKDSPEIGKIKAEMTTDQRTGFHRYTFPEAGSVNIITDLNYTYHGTDIRNAYVDVLEQSDTTTAIGGRFSGRNVSGNGKYTMYFYMETSKPANSVKTWNDTTLSDKTSQKGNDIGTIMNFDVEENEEIQLKVSISPISVKQAKIDMHNEIDDWDFDATASRADQAWNDVLSKVRVESSEVSDPTGELKQLFYTHLYHMFMTPVNATSTSGTFRGTDGKIHEANDYTHYDSWTLWDDYRKYPMIGLIQPDTYKDMVKSIADALDYGIVTWSHDKQPVPNVRTEHAVALLADGVAKGFTDIDNLEEAYEEAKEIVNEVITSEVEEIGYVPNRVDRTIEYGYDDWCLSIIAEALGKEDEAAYFLDRSFNYKNTFRKDAVDSPFSDKKLGLLWNRDSNGNWLNQDPSSTNTGLYQGTMWQYTWYGSNDVNGLMDLMGGREATLEALMYMFGMQDPDDPRGMQHNAANEVELHTPYLFNFVGRPDLTQHWVREIYTRETWNSNYASGTQTEKQKMYKLSPQGYLETMDDDAGTMAMMFVSAAMGIFPMTPGDTTFQIGSPFFEKVTLDVGNGKTFTIEANNVSDTNEYIQSATLNGKSFDRTWVDYSEITRGGVLSFEMGDTPSTWAQNGVTAKSSSDNADTSTYDDDEIAYSSAMFEESKANDGSFDQKITITLKTKEFAGEIGEDLVATGKINITNVPEGLEASAIKTEANKVEVSLNGKAKNHTLNDSISNLTIEITDAATNEPITDSIRKTKDNVKVMFIDNQLTYSQSEFKESESDDGAILETSTITLTGDATFAGEVNEDFVAAGKVQINNVPEGLTAKMIKIDDHTVVLSFEGKAVNNEADVEIELAFTDSAFNGALASEIDQSSRGGMTALLLDFDYDHTSKLKRTMAEATYINASAYTQSSYQAVLDAVAKGQELLDNENATSKEIDLAIGDIIDAQEQLDIPRDGLSVLQAESSDATSGGSLRVEGSVLHGTYDGAWIRYDALDFNGLNPKYLELRYDNASNRCASDSHLEVRLDGVDGTLIGDIQLPATGTAWGSYETLQFEISNPELLDGKHDVYFVFKGTTEDSRPYVAKVDYLQFKETADIDSVKLEAEKSDENSGNGLKNESINLGGTYDGAWIKYNNVNFNNLEADTINVHYSTRVDACALDARIEIRKDNKDGELLGTIMLPLTGGWSDYQTVSTKLDTSVTGVQDICFVLRGTNDGGRPYVANIDYMEFVNSGVNHIEAENKDDWSGAELKVENSTDNTGKSLTNIGGVRNDAWLRYNGVEFNGKTEMTVRYSHNPGTAGTNSRIDVYLDNMDGNPIGTINLPTTNGWANYTVIREVFDQEITGSHDVYLKLHTDGSGWVANFDWFEFGEPTAGVDKSQLQAKYDENVALLQEYDKYHYVGFNIFKDRLLNGSAVIDNENATANDVRIAIKDIDNAFAALQYKVAFDLNDYVVQLEDINEADYTKDSYANLMQAIEVAKAIPVDSEYEVFKNAYDGLVDAHSKLTALNRTALEEIIKQAEAIDLDLYQEEGKAEFKAALENAKTVYETVSLTQAQVDEAVANLDQAIKALKPIETDSVNKVALKIAVDLANAITDKDLENVVKAVVDEFIAAREEANAVYNDANATQEQVDNAFDRLASVMQKLEFFKGDKTALKAFIDKVTGLDSSKYTQTTWAAFKAELDEANVVYNDENAMQEEVNSAYSELVTAFLNLRLIPDKSLLENLINQANGLNSVNYTKASFDGLTKALNEAKVVFENPDATQEEVDNAKDVLAKAIAGLQTVTTDNTVKTPVNNGDTTASVKTGDESLTGMFATIALLSVAGYTVLRRKEN</sequence>
<evidence type="ECO:0000256" key="2">
    <source>
        <dbReference type="SAM" id="SignalP"/>
    </source>
</evidence>
<dbReference type="Gene3D" id="2.70.98.10">
    <property type="match status" value="1"/>
</dbReference>
<dbReference type="GO" id="GO:0030246">
    <property type="term" value="F:carbohydrate binding"/>
    <property type="evidence" value="ECO:0007669"/>
    <property type="project" value="InterPro"/>
</dbReference>
<dbReference type="PROSITE" id="PS51175">
    <property type="entry name" value="CBM6"/>
    <property type="match status" value="3"/>
</dbReference>
<evidence type="ECO:0000313" key="4">
    <source>
        <dbReference type="EMBL" id="OUQ06278.1"/>
    </source>
</evidence>
<dbReference type="GO" id="GO:0005975">
    <property type="term" value="P:carbohydrate metabolic process"/>
    <property type="evidence" value="ECO:0007669"/>
    <property type="project" value="InterPro"/>
</dbReference>
<dbReference type="InterPro" id="IPR008928">
    <property type="entry name" value="6-hairpin_glycosidase_sf"/>
</dbReference>
<dbReference type="Pfam" id="PF07554">
    <property type="entry name" value="FIVAR"/>
    <property type="match status" value="6"/>
</dbReference>
<feature type="chain" id="PRO_5038480198" description="CBM6 domain-containing protein" evidence="2">
    <location>
        <begin position="24"/>
        <end position="1984"/>
    </location>
</feature>
<dbReference type="GO" id="GO:0005829">
    <property type="term" value="C:cytosol"/>
    <property type="evidence" value="ECO:0007669"/>
    <property type="project" value="TreeGrafter"/>
</dbReference>
<dbReference type="Gene3D" id="1.20.1270.70">
    <property type="entry name" value="Designed single chain three-helix bundle"/>
    <property type="match status" value="2"/>
</dbReference>
<dbReference type="InterPro" id="IPR006584">
    <property type="entry name" value="Cellulose-bd_IV"/>
</dbReference>
<dbReference type="SUPFAM" id="SSF49785">
    <property type="entry name" value="Galactose-binding domain-like"/>
    <property type="match status" value="3"/>
</dbReference>
<dbReference type="GO" id="GO:0000224">
    <property type="term" value="F:peptide-N4-(N-acetyl-beta-glucosaminyl)asparagine amidase activity"/>
    <property type="evidence" value="ECO:0007669"/>
    <property type="project" value="TreeGrafter"/>
</dbReference>
<dbReference type="Pfam" id="PF03422">
    <property type="entry name" value="CBM_6"/>
    <property type="match status" value="3"/>
</dbReference>
<protein>
    <recommendedName>
        <fullName evidence="3">CBM6 domain-containing protein</fullName>
    </recommendedName>
</protein>
<evidence type="ECO:0000259" key="3">
    <source>
        <dbReference type="PROSITE" id="PS51175"/>
    </source>
</evidence>
<dbReference type="SUPFAM" id="SSF48208">
    <property type="entry name" value="Six-hairpin glycosidases"/>
    <property type="match status" value="1"/>
</dbReference>
<dbReference type="Gene3D" id="1.20.1610.10">
    <property type="entry name" value="alpha-1,2-mannosidases domains"/>
    <property type="match status" value="1"/>
</dbReference>
<dbReference type="Proteomes" id="UP000196258">
    <property type="component" value="Unassembled WGS sequence"/>
</dbReference>
<dbReference type="EMBL" id="NFLB01000002">
    <property type="protein sequence ID" value="OUQ06278.1"/>
    <property type="molecule type" value="Genomic_DNA"/>
</dbReference>
<feature type="domain" description="CBM6" evidence="3">
    <location>
        <begin position="1253"/>
        <end position="1383"/>
    </location>
</feature>
<comment type="caution">
    <text evidence="4">The sequence shown here is derived from an EMBL/GenBank/DDBJ whole genome shotgun (WGS) entry which is preliminary data.</text>
</comment>
<dbReference type="InterPro" id="IPR005887">
    <property type="entry name" value="GH92_a_mannosidase_put"/>
</dbReference>
<dbReference type="InterPro" id="IPR012939">
    <property type="entry name" value="Glyco_hydro_92"/>
</dbReference>
<dbReference type="PANTHER" id="PTHR12143:SF39">
    <property type="entry name" value="SECRETED PROTEIN"/>
    <property type="match status" value="1"/>
</dbReference>
<gene>
    <name evidence="4" type="ORF">B5E91_03180</name>
</gene>
<dbReference type="Gene3D" id="2.60.120.260">
    <property type="entry name" value="Galactose-binding domain-like"/>
    <property type="match status" value="3"/>
</dbReference>
<dbReference type="RefSeq" id="WP_087254958.1">
    <property type="nucleotide sequence ID" value="NZ_NFLB01000002.1"/>
</dbReference>
<keyword evidence="1 2" id="KW-0732">Signal</keyword>
<dbReference type="NCBIfam" id="TIGR01180">
    <property type="entry name" value="aman2_put"/>
    <property type="match status" value="1"/>
</dbReference>
<evidence type="ECO:0000313" key="5">
    <source>
        <dbReference type="Proteomes" id="UP000196258"/>
    </source>
</evidence>
<accession>A0A1Y4QLW6</accession>
<dbReference type="InterPro" id="IPR014718">
    <property type="entry name" value="GH-type_carb-bd"/>
</dbReference>
<dbReference type="GO" id="GO:0006516">
    <property type="term" value="P:glycoprotein catabolic process"/>
    <property type="evidence" value="ECO:0007669"/>
    <property type="project" value="TreeGrafter"/>
</dbReference>
<name>A0A1Y4QLW6_9FIRM</name>
<feature type="domain" description="CBM6" evidence="3">
    <location>
        <begin position="1388"/>
        <end position="1522"/>
    </location>
</feature>
<organism evidence="4 5">
    <name type="scientific">Thomasclavelia spiroformis</name>
    <dbReference type="NCBI Taxonomy" id="29348"/>
    <lineage>
        <taxon>Bacteria</taxon>
        <taxon>Bacillati</taxon>
        <taxon>Bacillota</taxon>
        <taxon>Erysipelotrichia</taxon>
        <taxon>Erysipelotrichales</taxon>
        <taxon>Coprobacillaceae</taxon>
        <taxon>Thomasclavelia</taxon>
    </lineage>
</organism>
<dbReference type="InterPro" id="IPR005084">
    <property type="entry name" value="CBM6"/>
</dbReference>
<dbReference type="PANTHER" id="PTHR12143">
    <property type="entry name" value="PEPTIDE N-GLYCANASE PNGASE -RELATED"/>
    <property type="match status" value="1"/>
</dbReference>
<reference evidence="5" key="1">
    <citation type="submission" date="2017-04" db="EMBL/GenBank/DDBJ databases">
        <title>Function of individual gut microbiota members based on whole genome sequencing of pure cultures obtained from chicken caecum.</title>
        <authorList>
            <person name="Medvecky M."/>
            <person name="Cejkova D."/>
            <person name="Polansky O."/>
            <person name="Karasova D."/>
            <person name="Kubasova T."/>
            <person name="Cizek A."/>
            <person name="Rychlik I."/>
        </authorList>
    </citation>
    <scope>NUCLEOTIDE SEQUENCE [LARGE SCALE GENOMIC DNA]</scope>
    <source>
        <strain evidence="5">An149</strain>
    </source>
</reference>
<dbReference type="InterPro" id="IPR008979">
    <property type="entry name" value="Galactose-bd-like_sf"/>
</dbReference>
<dbReference type="SMART" id="SM00606">
    <property type="entry name" value="CBD_IV"/>
    <property type="match status" value="3"/>
</dbReference>
<dbReference type="Gene3D" id="3.30.2080.10">
    <property type="entry name" value="GH92 mannosidase domain"/>
    <property type="match status" value="1"/>
</dbReference>
<proteinExistence type="predicted"/>
<dbReference type="InterPro" id="IPR050883">
    <property type="entry name" value="PNGase"/>
</dbReference>
<dbReference type="Gene3D" id="1.20.1050.60">
    <property type="entry name" value="alpha-1,2-mannosidase"/>
    <property type="match status" value="1"/>
</dbReference>
<dbReference type="Pfam" id="PF17678">
    <property type="entry name" value="Glyco_hydro_92N"/>
    <property type="match status" value="1"/>
</dbReference>
<evidence type="ECO:0000256" key="1">
    <source>
        <dbReference type="ARBA" id="ARBA00022729"/>
    </source>
</evidence>
<dbReference type="Gene3D" id="1.20.1270.90">
    <property type="entry name" value="AF1782-like"/>
    <property type="match status" value="3"/>
</dbReference>
<dbReference type="CDD" id="cd04084">
    <property type="entry name" value="CBM6_xylanase-like"/>
    <property type="match status" value="3"/>
</dbReference>
<feature type="signal peptide" evidence="2">
    <location>
        <begin position="1"/>
        <end position="23"/>
    </location>
</feature>